<comment type="caution">
    <text evidence="1">The sequence shown here is derived from an EMBL/GenBank/DDBJ whole genome shotgun (WGS) entry which is preliminary data.</text>
</comment>
<dbReference type="InterPro" id="IPR027417">
    <property type="entry name" value="P-loop_NTPase"/>
</dbReference>
<dbReference type="SUPFAM" id="SSF52540">
    <property type="entry name" value="P-loop containing nucleoside triphosphate hydrolases"/>
    <property type="match status" value="1"/>
</dbReference>
<dbReference type="Gene3D" id="3.40.50.300">
    <property type="entry name" value="P-loop containing nucleotide triphosphate hydrolases"/>
    <property type="match status" value="1"/>
</dbReference>
<dbReference type="Proteomes" id="UP001519272">
    <property type="component" value="Unassembled WGS sequence"/>
</dbReference>
<dbReference type="RefSeq" id="WP_210087157.1">
    <property type="nucleotide sequence ID" value="NZ_JAGGKG010000001.1"/>
</dbReference>
<reference evidence="1 2" key="1">
    <citation type="submission" date="2021-03" db="EMBL/GenBank/DDBJ databases">
        <title>Genomic Encyclopedia of Type Strains, Phase IV (KMG-IV): sequencing the most valuable type-strain genomes for metagenomic binning, comparative biology and taxonomic classification.</title>
        <authorList>
            <person name="Goeker M."/>
        </authorList>
    </citation>
    <scope>NUCLEOTIDE SEQUENCE [LARGE SCALE GENOMIC DNA]</scope>
    <source>
        <strain evidence="1 2">DSM 14349</strain>
    </source>
</reference>
<dbReference type="EMBL" id="JAGGKG010000001">
    <property type="protein sequence ID" value="MBP1903446.1"/>
    <property type="molecule type" value="Genomic_DNA"/>
</dbReference>
<keyword evidence="2" id="KW-1185">Reference proteome</keyword>
<proteinExistence type="predicted"/>
<name>A0ABS4FLI8_9BACL</name>
<evidence type="ECO:0008006" key="3">
    <source>
        <dbReference type="Google" id="ProtNLM"/>
    </source>
</evidence>
<gene>
    <name evidence="1" type="ORF">J2Z32_000058</name>
</gene>
<evidence type="ECO:0000313" key="1">
    <source>
        <dbReference type="EMBL" id="MBP1903446.1"/>
    </source>
</evidence>
<organism evidence="1 2">
    <name type="scientific">Paenibacillus turicensis</name>
    <dbReference type="NCBI Taxonomy" id="160487"/>
    <lineage>
        <taxon>Bacteria</taxon>
        <taxon>Bacillati</taxon>
        <taxon>Bacillota</taxon>
        <taxon>Bacilli</taxon>
        <taxon>Bacillales</taxon>
        <taxon>Paenibacillaceae</taxon>
        <taxon>Paenibacillus</taxon>
    </lineage>
</organism>
<evidence type="ECO:0000313" key="2">
    <source>
        <dbReference type="Proteomes" id="UP001519272"/>
    </source>
</evidence>
<dbReference type="Gene3D" id="3.40.50.10850">
    <property type="entry name" value="Ntrc-like two-domain protein"/>
    <property type="match status" value="1"/>
</dbReference>
<accession>A0ABS4FLI8</accession>
<sequence>MIKMILACHDEQYIEPFLHYVRFSEYQLQMSVTAFSQKEAFMQYMDELSTNSYVLLAEPAFVDGLTELINVVHIFYLVDELIQDELDREDAIQSIYKYQPLPKLLTSIIKSVPASKTIQARGRKINSNATLLTICSAQGGAGKTTVALNLCKQFSMQGIRAFYLNLENIYSSPLLEHVTHTTHDTKAATQGLGLSRLLYDLKRHEKEPNLGKGQTQGQADKIPLLAYVERSEWIQADTFSPVQNRDEVLQMEAYDVNAVIDFIMASGLYDIVLADVEFGENTRTTTLLERCDQLLWLITEDWSGFQKAKYSWSILDEAIKEKTLLVLNKHTGEATSDDLLDELTPSLKLPLIAGWNEKAQAKGVLNSPDFQRDILRLCQKVYKQENLA</sequence>
<protein>
    <recommendedName>
        <fullName evidence="3">CobQ/CobB/MinD/ParA nucleotide binding domain-containing protein</fullName>
    </recommendedName>
</protein>